<dbReference type="EMBL" id="WQMT02000009">
    <property type="protein sequence ID" value="KAG9218616.1"/>
    <property type="molecule type" value="Genomic_DNA"/>
</dbReference>
<comment type="caution">
    <text evidence="1">The sequence shown here is derived from an EMBL/GenBank/DDBJ whole genome shotgun (WGS) entry which is preliminary data.</text>
</comment>
<reference evidence="1 2" key="1">
    <citation type="journal article" date="2021" name="Appl. Environ. Microbiol.">
        <title>Genetic linkage and physical mapping for an oyster mushroom Pleurotus cornucopiae and QTL analysis for the trait cap color.</title>
        <authorList>
            <person name="Zhang Y."/>
            <person name="Gao W."/>
            <person name="Sonnenberg A."/>
            <person name="Chen Q."/>
            <person name="Zhang J."/>
            <person name="Huang C."/>
        </authorList>
    </citation>
    <scope>NUCLEOTIDE SEQUENCE [LARGE SCALE GENOMIC DNA]</scope>
    <source>
        <strain evidence="1">CCMSSC00406</strain>
    </source>
</reference>
<keyword evidence="2" id="KW-1185">Reference proteome</keyword>
<accession>A0ACB7INM5</accession>
<sequence>MSSHPTYLPTKAYFYATGNTPAVDLLDSIPPEDDGRVLILGCGDPRNILHSVYTRGDPGKETSLLLRNHSLISRWKGDRRLDVTCCDIEPGVIARNVLLLTLITELDLSSANTLPQIWALFYHLYLDKITLDLVVSQSQKLAEASSDLATWSSSPYASFIKLCSAHTCSELNRCWTKYVEMGTRPASEQLSARARFAKEMKQERQYDEVDTSIRTSGPWFVDMMLVGNKHFRNYWDTGVTSISTSSEKATYVNPTFGFTSVGGERFLVHYGSDPILDFHLAPVLAPIEGGKSVLKDDLKVSDLDTCALDELRGWCASFKRAVRTPRVTVRYFVGDALAFCYALQAKNEGIDRRTAPFIHSLTSQTITLNTDDYGDAGPAPTRFNVLESSNLADHTGLLNLLPAAIPLLEESPSSVLITDTLLPAGESSQRALEHHLCGDVAVMSLLLGVAPTAYSSGFSSVSKVNESLFSSASSATHQSRETFIWRFTSVQDGTATKPVFNASQLAGFLHGVYLKMFSSENVSQLRGIQSNPSAQKFAGLALKHYTRRSFAILLRSIRDRVSTEWDFMLSLLTGRIEDDTSLIIGSNSFQDLYGWLHLTGLYTPGTLELNQTAVSTKDSGGGRFQRWKDIPGMVCVVIVVPRQRLRILTDLDPMEVGTPVLHADVRLPYAHNMFSSIQLCFGTCRAVDNQAEPGVDMVEIDEDPAGLRGTSPMIVSVWMPAWILRQDPANTKVGLSIHPSPFLVRKLMPRLGMHLALFDTKLTDTQHVHIVRDRPGMFGSERTLFSKLPTPVKSFVHDAASNANDVELDFGCERIALLKSRVDIVDPEAKQALASGAEVESAQRSNSTVAVIIQGIEHVINFDVPVDVRSVKLRIARKSSYVEVHVPVAHDDRRLHRFFDPSPVLVKNAPPLLRYIHYLDLDTLPILDTENPERLSLLPVHMAGAFSQRERTMRDTVPQEQRDTICNVKDSIASILLIAAGVQQVKSKVFALDMPPDIGIYTLVFVEDLRVDLASSTVVVDAYILPLTRAVMSKIFDDLNALSPGTVSVVTHRDEMIAWKRLLPAFTERCRKWNHRPDCEYTQTGKIPLSTEATEVPICSCGVGKDVGTFAMRHKWKSVAPYVTRAAISPLFAVAFLEELGTPLGGEMNTGDEPQCAACGGPGKPKLLRCARCKKVSYCSAACQKAAWKRHKVNCKA</sequence>
<evidence type="ECO:0000313" key="1">
    <source>
        <dbReference type="EMBL" id="KAG9218616.1"/>
    </source>
</evidence>
<organism evidence="1 2">
    <name type="scientific">Pleurotus cornucopiae</name>
    <name type="common">Cornucopia mushroom</name>
    <dbReference type="NCBI Taxonomy" id="5321"/>
    <lineage>
        <taxon>Eukaryota</taxon>
        <taxon>Fungi</taxon>
        <taxon>Dikarya</taxon>
        <taxon>Basidiomycota</taxon>
        <taxon>Agaricomycotina</taxon>
        <taxon>Agaricomycetes</taxon>
        <taxon>Agaricomycetidae</taxon>
        <taxon>Agaricales</taxon>
        <taxon>Pleurotineae</taxon>
        <taxon>Pleurotaceae</taxon>
        <taxon>Pleurotus</taxon>
    </lineage>
</organism>
<gene>
    <name evidence="1" type="ORF">CCMSSC00406_0001270</name>
</gene>
<name>A0ACB7INM5_PLECO</name>
<evidence type="ECO:0000313" key="2">
    <source>
        <dbReference type="Proteomes" id="UP000824881"/>
    </source>
</evidence>
<dbReference type="Proteomes" id="UP000824881">
    <property type="component" value="Unassembled WGS sequence"/>
</dbReference>
<protein>
    <submittedName>
        <fullName evidence="1">Uncharacterized protein</fullName>
    </submittedName>
</protein>
<proteinExistence type="predicted"/>